<dbReference type="AlphaFoldDB" id="A0A1F4TVP2"/>
<comment type="caution">
    <text evidence="1">The sequence shown here is derived from an EMBL/GenBank/DDBJ whole genome shotgun (WGS) entry which is preliminary data.</text>
</comment>
<reference evidence="1 2" key="1">
    <citation type="journal article" date="2016" name="Nat. Commun.">
        <title>Thousands of microbial genomes shed light on interconnected biogeochemical processes in an aquifer system.</title>
        <authorList>
            <person name="Anantharaman K."/>
            <person name="Brown C.T."/>
            <person name="Hug L.A."/>
            <person name="Sharon I."/>
            <person name="Castelle C.J."/>
            <person name="Probst A.J."/>
            <person name="Thomas B.C."/>
            <person name="Singh A."/>
            <person name="Wilkins M.J."/>
            <person name="Karaoz U."/>
            <person name="Brodie E.L."/>
            <person name="Williams K.H."/>
            <person name="Hubbard S.S."/>
            <person name="Banfield J.F."/>
        </authorList>
    </citation>
    <scope>NUCLEOTIDE SEQUENCE [LARGE SCALE GENOMIC DNA]</scope>
</reference>
<dbReference type="Gene3D" id="3.20.20.370">
    <property type="entry name" value="Glycoside hydrolase/deacetylase"/>
    <property type="match status" value="1"/>
</dbReference>
<dbReference type="STRING" id="1802583.A2311_06235"/>
<dbReference type="EMBL" id="MEUF01000007">
    <property type="protein sequence ID" value="OGC36732.1"/>
    <property type="molecule type" value="Genomic_DNA"/>
</dbReference>
<sequence length="316" mass="35824">MTPNKTLFVAVSVDADDDGYDRHSSLPGEKVSWTGVEKGIPLLIETLAGYRDSGGCPVKYTWFVRCDAQLKQLYGNEAHLFEQFEPLWAERSIVGDEIAWHPHLYDHDAGLINDNVALSKLLRNSFSAVDKNKYNIRTSRLGRSICNNSLMFVLGELGIRTDSTAMPGKVKKDEFNMIDWSSTPEQPFKPSYNDYRVPGANQTGLLEVPMSMISTQASYDRTPIKRYINLSFKNDLIERALRNFVRENDLLVSIMHPSEVVIKCEHPLLSFEKKDVKRNMDAIMDECLRVDKSVRFITINEVNSLVEKGVINAANN</sequence>
<organism evidence="1 2">
    <name type="scientific">candidate division WOR-1 bacterium RIFOXYB2_FULL_48_7</name>
    <dbReference type="NCBI Taxonomy" id="1802583"/>
    <lineage>
        <taxon>Bacteria</taxon>
        <taxon>Bacillati</taxon>
        <taxon>Saganbacteria</taxon>
    </lineage>
</organism>
<evidence type="ECO:0000313" key="1">
    <source>
        <dbReference type="EMBL" id="OGC36732.1"/>
    </source>
</evidence>
<dbReference type="Proteomes" id="UP000178951">
    <property type="component" value="Unassembled WGS sequence"/>
</dbReference>
<name>A0A1F4TVP2_UNCSA</name>
<gene>
    <name evidence="1" type="ORF">A2311_06235</name>
</gene>
<evidence type="ECO:0000313" key="2">
    <source>
        <dbReference type="Proteomes" id="UP000178951"/>
    </source>
</evidence>
<accession>A0A1F4TVP2</accession>
<protein>
    <recommendedName>
        <fullName evidence="3">NodB homology domain-containing protein</fullName>
    </recommendedName>
</protein>
<proteinExistence type="predicted"/>
<evidence type="ECO:0008006" key="3">
    <source>
        <dbReference type="Google" id="ProtNLM"/>
    </source>
</evidence>